<proteinExistence type="predicted"/>
<keyword evidence="3" id="KW-1185">Reference proteome</keyword>
<dbReference type="OrthoDB" id="10372316at2759"/>
<dbReference type="InParanoid" id="L2GWJ4"/>
<dbReference type="HOGENOM" id="CLU_1603990_0_0_1"/>
<evidence type="ECO:0000313" key="3">
    <source>
        <dbReference type="Proteomes" id="UP000011081"/>
    </source>
</evidence>
<dbReference type="EMBL" id="GL877413">
    <property type="protein sequence ID" value="ELA47732.1"/>
    <property type="molecule type" value="Genomic_DNA"/>
</dbReference>
<protein>
    <recommendedName>
        <fullName evidence="4">Ricin B lectin domain-containing protein</fullName>
    </recommendedName>
</protein>
<evidence type="ECO:0008006" key="4">
    <source>
        <dbReference type="Google" id="ProtNLM"/>
    </source>
</evidence>
<evidence type="ECO:0000256" key="1">
    <source>
        <dbReference type="SAM" id="SignalP"/>
    </source>
</evidence>
<dbReference type="Proteomes" id="UP000011081">
    <property type="component" value="Unassembled WGS sequence"/>
</dbReference>
<dbReference type="AlphaFoldDB" id="L2GWJ4"/>
<accession>L2GWJ4</accession>
<gene>
    <name evidence="2" type="ORF">VCUG_00814</name>
</gene>
<evidence type="ECO:0000313" key="2">
    <source>
        <dbReference type="EMBL" id="ELA47732.1"/>
    </source>
</evidence>
<dbReference type="GeneID" id="19878697"/>
<dbReference type="VEuPathDB" id="MicrosporidiaDB:VCUG_00814"/>
<organism evidence="2 3">
    <name type="scientific">Vavraia culicis (isolate floridensis)</name>
    <name type="common">Microsporidian parasite</name>
    <dbReference type="NCBI Taxonomy" id="948595"/>
    <lineage>
        <taxon>Eukaryota</taxon>
        <taxon>Fungi</taxon>
        <taxon>Fungi incertae sedis</taxon>
        <taxon>Microsporidia</taxon>
        <taxon>Pleistophoridae</taxon>
        <taxon>Vavraia</taxon>
    </lineage>
</organism>
<feature type="signal peptide" evidence="1">
    <location>
        <begin position="1"/>
        <end position="16"/>
    </location>
</feature>
<keyword evidence="1" id="KW-0732">Signal</keyword>
<feature type="chain" id="PRO_5003960300" description="Ricin B lectin domain-containing protein" evidence="1">
    <location>
        <begin position="17"/>
        <end position="166"/>
    </location>
</feature>
<dbReference type="RefSeq" id="XP_008073834.1">
    <property type="nucleotide sequence ID" value="XM_008075643.1"/>
</dbReference>
<reference evidence="3" key="1">
    <citation type="submission" date="2011-03" db="EMBL/GenBank/DDBJ databases">
        <title>The genome sequence of Vavraia culicis strain floridensis.</title>
        <authorList>
            <consortium name="The Broad Institute Genome Sequencing Platform"/>
            <person name="Cuomo C."/>
            <person name="Becnel J."/>
            <person name="Sanscrainte N."/>
            <person name="Young S.K."/>
            <person name="Zeng Q."/>
            <person name="Gargeya S."/>
            <person name="Fitzgerald M."/>
            <person name="Haas B."/>
            <person name="Abouelleil A."/>
            <person name="Alvarado L."/>
            <person name="Arachchi H.M."/>
            <person name="Berlin A."/>
            <person name="Chapman S.B."/>
            <person name="Gearin G."/>
            <person name="Goldberg J."/>
            <person name="Griggs A."/>
            <person name="Gujja S."/>
            <person name="Hansen M."/>
            <person name="Heiman D."/>
            <person name="Howarth C."/>
            <person name="Larimer J."/>
            <person name="Lui A."/>
            <person name="MacDonald P.J.P."/>
            <person name="McCowen C."/>
            <person name="Montmayeur A."/>
            <person name="Murphy C."/>
            <person name="Neiman D."/>
            <person name="Pearson M."/>
            <person name="Priest M."/>
            <person name="Roberts A."/>
            <person name="Saif S."/>
            <person name="Shea T."/>
            <person name="Sisk P."/>
            <person name="Stolte C."/>
            <person name="Sykes S."/>
            <person name="Wortman J."/>
            <person name="Nusbaum C."/>
            <person name="Birren B."/>
        </authorList>
    </citation>
    <scope>NUCLEOTIDE SEQUENCE [LARGE SCALE GENOMIC DNA]</scope>
    <source>
        <strain evidence="3">floridensis</strain>
    </source>
</reference>
<sequence>MLLFLTQLFACDYTQGLYNVSLGSSGDFLLSNLNNSDPAMIKTAMNWTQMNSSIVFMRNRNGFTIMLGSKKLCLMGADQVMLCNPYDKSVLDDWRFVETSKGTSIRTRNMCLTVSMTPHSFMSHPFFSLRTTPCGSKVYSYFSIDRIDPYAFNPHGGFSSYGSGFN</sequence>
<name>L2GWJ4_VAVCU</name>